<dbReference type="AlphaFoldDB" id="A0A7X1LNA1"/>
<reference evidence="1 2" key="1">
    <citation type="submission" date="2020-08" db="EMBL/GenBank/DDBJ databases">
        <title>Tigecycline and colistin resistance in Klebsiella pneumoniae.</title>
        <authorList>
            <person name="Ramesh N."/>
            <person name="Shanthini T."/>
            <person name="Prasanth M."/>
            <person name="Senthilkumar N."/>
            <person name="Meesala Krishna M."/>
            <person name="Guruswami G."/>
        </authorList>
    </citation>
    <scope>NUCLEOTIDE SEQUENCE [LARGE SCALE GENOMIC DNA]</scope>
    <source>
        <strain evidence="1 2">SHM 84</strain>
    </source>
</reference>
<sequence>MANVIFDVLAPPVDNRQRNHHYPQLSAKEEIKSPAIVVKTSCNTLLTSLKRSLFNKEITVIQAQFSVDYGNMPGLSAPLRGTTARMVAMLPS</sequence>
<dbReference type="EMBL" id="JACLRA010000004">
    <property type="protein sequence ID" value="MBC2863274.1"/>
    <property type="molecule type" value="Genomic_DNA"/>
</dbReference>
<gene>
    <name evidence="1" type="ORF">H7U16_26140</name>
</gene>
<accession>A0A7X1LNA1</accession>
<organism evidence="1 2">
    <name type="scientific">Klebsiella pneumoniae</name>
    <dbReference type="NCBI Taxonomy" id="573"/>
    <lineage>
        <taxon>Bacteria</taxon>
        <taxon>Pseudomonadati</taxon>
        <taxon>Pseudomonadota</taxon>
        <taxon>Gammaproteobacteria</taxon>
        <taxon>Enterobacterales</taxon>
        <taxon>Enterobacteriaceae</taxon>
        <taxon>Klebsiella/Raoultella group</taxon>
        <taxon>Klebsiella</taxon>
        <taxon>Klebsiella pneumoniae complex</taxon>
    </lineage>
</organism>
<dbReference type="Proteomes" id="UP000592342">
    <property type="component" value="Unassembled WGS sequence"/>
</dbReference>
<evidence type="ECO:0000313" key="2">
    <source>
        <dbReference type="Proteomes" id="UP000592342"/>
    </source>
</evidence>
<proteinExistence type="predicted"/>
<protein>
    <submittedName>
        <fullName evidence="1">Uncharacterized protein</fullName>
    </submittedName>
</protein>
<evidence type="ECO:0000313" key="1">
    <source>
        <dbReference type="EMBL" id="MBC2863274.1"/>
    </source>
</evidence>
<name>A0A7X1LNA1_KLEPN</name>
<comment type="caution">
    <text evidence="1">The sequence shown here is derived from an EMBL/GenBank/DDBJ whole genome shotgun (WGS) entry which is preliminary data.</text>
</comment>